<feature type="transmembrane region" description="Helical" evidence="6">
    <location>
        <begin position="32"/>
        <end position="49"/>
    </location>
</feature>
<evidence type="ECO:0000256" key="2">
    <source>
        <dbReference type="ARBA" id="ARBA00007375"/>
    </source>
</evidence>
<accession>A0AAE3JP12</accession>
<dbReference type="EMBL" id="JAKKDU010000016">
    <property type="protein sequence ID" value="MCF7569241.1"/>
    <property type="molecule type" value="Genomic_DNA"/>
</dbReference>
<name>A0AAE3JP12_9FLAO</name>
<feature type="transmembrane region" description="Helical" evidence="6">
    <location>
        <begin position="201"/>
        <end position="218"/>
    </location>
</feature>
<feature type="transmembrane region" description="Helical" evidence="6">
    <location>
        <begin position="61"/>
        <end position="79"/>
    </location>
</feature>
<organism evidence="7 8">
    <name type="scientific">Wocania arenilitoris</name>
    <dbReference type="NCBI Taxonomy" id="2044858"/>
    <lineage>
        <taxon>Bacteria</taxon>
        <taxon>Pseudomonadati</taxon>
        <taxon>Bacteroidota</taxon>
        <taxon>Flavobacteriia</taxon>
        <taxon>Flavobacteriales</taxon>
        <taxon>Flavobacteriaceae</taxon>
        <taxon>Wocania</taxon>
    </lineage>
</organism>
<comment type="subcellular location">
    <subcellularLocation>
        <location evidence="1">Membrane</location>
        <topology evidence="1">Multi-pass membrane protein</topology>
    </subcellularLocation>
</comment>
<dbReference type="Pfam" id="PF07947">
    <property type="entry name" value="YhhN"/>
    <property type="match status" value="1"/>
</dbReference>
<evidence type="ECO:0000256" key="4">
    <source>
        <dbReference type="ARBA" id="ARBA00022989"/>
    </source>
</evidence>
<reference evidence="7" key="1">
    <citation type="submission" date="2022-01" db="EMBL/GenBank/DDBJ databases">
        <title>Draft genome sequence of Sabulilitoribacter arenilitoris KCTC 52401.</title>
        <authorList>
            <person name="Oh J.-S."/>
        </authorList>
    </citation>
    <scope>NUCLEOTIDE SEQUENCE</scope>
    <source>
        <strain evidence="7">HMF6543</strain>
    </source>
</reference>
<keyword evidence="4 6" id="KW-1133">Transmembrane helix</keyword>
<dbReference type="PANTHER" id="PTHR31885">
    <property type="entry name" value="GH04784P"/>
    <property type="match status" value="1"/>
</dbReference>
<comment type="caution">
    <text evidence="7">The sequence shown here is derived from an EMBL/GenBank/DDBJ whole genome shotgun (WGS) entry which is preliminary data.</text>
</comment>
<evidence type="ECO:0000256" key="6">
    <source>
        <dbReference type="SAM" id="Phobius"/>
    </source>
</evidence>
<evidence type="ECO:0000256" key="3">
    <source>
        <dbReference type="ARBA" id="ARBA00022692"/>
    </source>
</evidence>
<feature type="transmembrane region" description="Helical" evidence="6">
    <location>
        <begin position="140"/>
        <end position="160"/>
    </location>
</feature>
<dbReference type="GO" id="GO:0016787">
    <property type="term" value="F:hydrolase activity"/>
    <property type="evidence" value="ECO:0007669"/>
    <property type="project" value="TreeGrafter"/>
</dbReference>
<feature type="transmembrane region" description="Helical" evidence="6">
    <location>
        <begin position="85"/>
        <end position="106"/>
    </location>
</feature>
<comment type="similarity">
    <text evidence="2">Belongs to the TMEM86 family.</text>
</comment>
<evidence type="ECO:0000313" key="7">
    <source>
        <dbReference type="EMBL" id="MCF7569241.1"/>
    </source>
</evidence>
<feature type="transmembrane region" description="Helical" evidence="6">
    <location>
        <begin position="115"/>
        <end position="134"/>
    </location>
</feature>
<dbReference type="Proteomes" id="UP001199795">
    <property type="component" value="Unassembled WGS sequence"/>
</dbReference>
<evidence type="ECO:0000313" key="8">
    <source>
        <dbReference type="Proteomes" id="UP001199795"/>
    </source>
</evidence>
<dbReference type="RefSeq" id="WP_237240574.1">
    <property type="nucleotide sequence ID" value="NZ_JAKKDU010000016.1"/>
</dbReference>
<keyword evidence="5 6" id="KW-0472">Membrane</keyword>
<sequence length="222" mass="25450">MLSKKEKIFALIFSIIVIAELICVSFKSLTTYHYFTKPLILLSLILFFLKYCKHLDAKTKWLTLLALTFSLFGDVLLMFDTISVTFLASGLVAFLIAHIMYILIFLKHKNNSKNIFYFSVFLLIYATTLFYFLKDGVGDLLLPVVVYMLVILLMAITAFYREGSVPKNSFILVFLGALFFITSDSLLALNKFYSPLPFSNISIMFTYSIAQLFIVFGIKKQF</sequence>
<evidence type="ECO:0000256" key="1">
    <source>
        <dbReference type="ARBA" id="ARBA00004141"/>
    </source>
</evidence>
<proteinExistence type="inferred from homology"/>
<protein>
    <submittedName>
        <fullName evidence="7">Lysoplasmalogenase</fullName>
    </submittedName>
</protein>
<gene>
    <name evidence="7" type="ORF">L3X37_12830</name>
</gene>
<keyword evidence="3 6" id="KW-0812">Transmembrane</keyword>
<keyword evidence="8" id="KW-1185">Reference proteome</keyword>
<dbReference type="InterPro" id="IPR012506">
    <property type="entry name" value="TMEM86B-like"/>
</dbReference>
<dbReference type="AlphaFoldDB" id="A0AAE3JP12"/>
<dbReference type="GO" id="GO:0016020">
    <property type="term" value="C:membrane"/>
    <property type="evidence" value="ECO:0007669"/>
    <property type="project" value="UniProtKB-SubCell"/>
</dbReference>
<dbReference type="PANTHER" id="PTHR31885:SF6">
    <property type="entry name" value="GH04784P"/>
    <property type="match status" value="1"/>
</dbReference>
<evidence type="ECO:0000256" key="5">
    <source>
        <dbReference type="ARBA" id="ARBA00023136"/>
    </source>
</evidence>
<feature type="transmembrane region" description="Helical" evidence="6">
    <location>
        <begin position="7"/>
        <end position="26"/>
    </location>
</feature>
<feature type="transmembrane region" description="Helical" evidence="6">
    <location>
        <begin position="169"/>
        <end position="189"/>
    </location>
</feature>